<organism evidence="1 2">
    <name type="scientific">Phocaeicola plebeius</name>
    <dbReference type="NCBI Taxonomy" id="310297"/>
    <lineage>
        <taxon>Bacteria</taxon>
        <taxon>Pseudomonadati</taxon>
        <taxon>Bacteroidota</taxon>
        <taxon>Bacteroidia</taxon>
        <taxon>Bacteroidales</taxon>
        <taxon>Bacteroidaceae</taxon>
        <taxon>Phocaeicola</taxon>
    </lineage>
</organism>
<dbReference type="AlphaFoldDB" id="A0A414FMA8"/>
<comment type="caution">
    <text evidence="1">The sequence shown here is derived from an EMBL/GenBank/DDBJ whole genome shotgun (WGS) entry which is preliminary data.</text>
</comment>
<evidence type="ECO:0000313" key="1">
    <source>
        <dbReference type="EMBL" id="RHD50155.1"/>
    </source>
</evidence>
<evidence type="ECO:0000313" key="2">
    <source>
        <dbReference type="Proteomes" id="UP000284361"/>
    </source>
</evidence>
<proteinExistence type="predicted"/>
<sequence>MHGDYETDNIVLTENDYYNYPNNFPLIRSFVQSLFASKLILFVGFSFNDMNLKIILNDVSNILKENMQRVYFLTCKDIDPIQRTYYENKGINIVSLPIEDVDNCLDFQSLEIPKHDLTLNPGIALFKQLYLIKKFCKEKDLLNYVCGYLDSYKDEIRVLGEGLKYIIPQNEQPYWNYHSSGLQIGSPFIKNIQKQLKTFSGRRKFIIQYNDRILYIRKLAYVNRIFKLDNFTLINKRFYRNIRKYFTCTSVDYFYSQDYINLCERMKEIRTGNYRCHISDLELPFILYKLGDFYQAYLIYKDLSALTWKNKKYILYFICMYNIYSIRYGIRRQLESREDIDSWSIVEEIEKIDLPLILRKLPIDTAIKHVFEDLMSYRFHGSKLVESVKLKEEIANQRKSAEHGGSSMNSHIYLLESKSYQEFDFCNDNYIVCDNNSYVNNIYYNVVAGILNSHVTKSNTDGVLWTQTKIEKLRKEHLLLMIFHINNQDLLKIIKQYDIKQILLSDDALEYLHIIIKNIEKAITQSKHTNYIVVNSFILRNIVENIISISNKAQNDKVYIEQIYVILNYIYGSQSISSTFALELKILIDRNEPDIENAKILIEYLIFRNYRYRDAVDAIYKLSIILNNNNEVIKKINNLEDIPDLNDVFLCASIYKALNGDMQEKLLNYLKKNIKELYYLLLLNEEYDIPVIDKTTLKRLLEKPCFDSNLYVDTEEVSCSILARLRKNDKCNSLFELIDAFAKNNVCLQFYMNPIKWDKIDLIKPNWINYCDDDTVKVLLDNRIIREKVKEYIANDDYGRLFYNRIWSLM</sequence>
<accession>A0A414FMA8</accession>
<protein>
    <submittedName>
        <fullName evidence="1">SIR2 family protein</fullName>
    </submittedName>
</protein>
<gene>
    <name evidence="1" type="ORF">DW789_13385</name>
</gene>
<name>A0A414FMA8_9BACT</name>
<dbReference type="EMBL" id="QSJG01000035">
    <property type="protein sequence ID" value="RHD50155.1"/>
    <property type="molecule type" value="Genomic_DNA"/>
</dbReference>
<dbReference type="Pfam" id="PF13289">
    <property type="entry name" value="SIR2_2"/>
    <property type="match status" value="1"/>
</dbReference>
<reference evidence="1 2" key="1">
    <citation type="submission" date="2018-08" db="EMBL/GenBank/DDBJ databases">
        <title>A genome reference for cultivated species of the human gut microbiota.</title>
        <authorList>
            <person name="Zou Y."/>
            <person name="Xue W."/>
            <person name="Luo G."/>
        </authorList>
    </citation>
    <scope>NUCLEOTIDE SEQUENCE [LARGE SCALE GENOMIC DNA]</scope>
    <source>
        <strain evidence="1 2">AM31-10</strain>
    </source>
</reference>
<dbReference type="Proteomes" id="UP000284361">
    <property type="component" value="Unassembled WGS sequence"/>
</dbReference>